<dbReference type="InterPro" id="IPR003488">
    <property type="entry name" value="DprA"/>
</dbReference>
<comment type="similarity">
    <text evidence="1">Belongs to the DprA/Smf family.</text>
</comment>
<dbReference type="Proteomes" id="UP000662618">
    <property type="component" value="Unassembled WGS sequence"/>
</dbReference>
<accession>A0A9N8QS61</accession>
<comment type="caution">
    <text evidence="3">The sequence shown here is derived from an EMBL/GenBank/DDBJ whole genome shotgun (WGS) entry which is preliminary data.</text>
</comment>
<dbReference type="AlphaFoldDB" id="A0A9N8QS61"/>
<evidence type="ECO:0000313" key="3">
    <source>
        <dbReference type="EMBL" id="CAD7805184.1"/>
    </source>
</evidence>
<dbReference type="Gene3D" id="3.40.50.450">
    <property type="match status" value="1"/>
</dbReference>
<name>A0A9N8QS61_9FLAO</name>
<evidence type="ECO:0000313" key="4">
    <source>
        <dbReference type="Proteomes" id="UP000662618"/>
    </source>
</evidence>
<evidence type="ECO:0000256" key="1">
    <source>
        <dbReference type="ARBA" id="ARBA00006525"/>
    </source>
</evidence>
<keyword evidence="4" id="KW-1185">Reference proteome</keyword>
<gene>
    <name evidence="3" type="primary">dprA</name>
    <name evidence="3" type="ORF">CHRY9390_01330</name>
</gene>
<proteinExistence type="inferred from homology"/>
<dbReference type="Pfam" id="PF02481">
    <property type="entry name" value="DNA_processg_A"/>
    <property type="match status" value="1"/>
</dbReference>
<dbReference type="SUPFAM" id="SSF102405">
    <property type="entry name" value="MCP/YpsA-like"/>
    <property type="match status" value="1"/>
</dbReference>
<dbReference type="EMBL" id="CAJIMS010000001">
    <property type="protein sequence ID" value="CAD7805184.1"/>
    <property type="molecule type" value="Genomic_DNA"/>
</dbReference>
<dbReference type="InterPro" id="IPR057666">
    <property type="entry name" value="DrpA_SLOG"/>
</dbReference>
<dbReference type="SUPFAM" id="SSF47781">
    <property type="entry name" value="RuvA domain 2-like"/>
    <property type="match status" value="1"/>
</dbReference>
<organism evidence="3 4">
    <name type="scientific">Chryseobacterium aquaeductus</name>
    <dbReference type="NCBI Taxonomy" id="2675056"/>
    <lineage>
        <taxon>Bacteria</taxon>
        <taxon>Pseudomonadati</taxon>
        <taxon>Bacteroidota</taxon>
        <taxon>Flavobacteriia</taxon>
        <taxon>Flavobacteriales</taxon>
        <taxon>Weeksellaceae</taxon>
        <taxon>Chryseobacterium group</taxon>
        <taxon>Chryseobacterium</taxon>
    </lineage>
</organism>
<dbReference type="NCBIfam" id="TIGR00732">
    <property type="entry name" value="dprA"/>
    <property type="match status" value="1"/>
</dbReference>
<reference evidence="3" key="1">
    <citation type="submission" date="2020-12" db="EMBL/GenBank/DDBJ databases">
        <authorList>
            <person name="Rodrigo-Torres L."/>
            <person name="Arahal R. D."/>
            <person name="Lucena T."/>
        </authorList>
    </citation>
    <scope>NUCLEOTIDE SEQUENCE</scope>
    <source>
        <strain evidence="3">CECT 9390</strain>
    </source>
</reference>
<sequence length="369" mass="41474">MYSEEHLYSIALRECNFIGDINFFKLVRSFGSAKKVWETHKKELSKTDGIGTKTVSDIGNSQHLKFAEKEILFCEKNSIKINLRHQNELPFLLKECDDAPAILYQKGNFEKNLKTISVVGTRNMTSYGKKFIEDFFEESKSHPYISVSGLALGVDKEVHEQSLKHQIPTIGVLAHGFHTLYPSKNKKLSDKILEENGGLLSEFNSSRKPDRENFIQRNRIVAGISPSTIVVETAFGGGSISTATFANTYNRDVFALPGKITDKYSQGCNHLIFQNKATAISTIKDLLDLAGFNNPKEKTEELFPHSYATIQLSENQELIYKKIADNPHICLDDLAEQISIASHRLLPVILELELLGKVKSFSGRQFVAN</sequence>
<dbReference type="InterPro" id="IPR010994">
    <property type="entry name" value="RuvA_2-like"/>
</dbReference>
<evidence type="ECO:0000259" key="2">
    <source>
        <dbReference type="Pfam" id="PF02481"/>
    </source>
</evidence>
<dbReference type="RefSeq" id="WP_162087743.1">
    <property type="nucleotide sequence ID" value="NZ_CAJIMS010000001.1"/>
</dbReference>
<dbReference type="PANTHER" id="PTHR43022">
    <property type="entry name" value="PROTEIN SMF"/>
    <property type="match status" value="1"/>
</dbReference>
<dbReference type="GO" id="GO:0009294">
    <property type="term" value="P:DNA-mediated transformation"/>
    <property type="evidence" value="ECO:0007669"/>
    <property type="project" value="InterPro"/>
</dbReference>
<feature type="domain" description="Smf/DprA SLOG" evidence="2">
    <location>
        <begin position="83"/>
        <end position="288"/>
    </location>
</feature>
<protein>
    <submittedName>
        <fullName evidence="3">DNA processing protein DprA</fullName>
    </submittedName>
</protein>
<dbReference type="PANTHER" id="PTHR43022:SF1">
    <property type="entry name" value="PROTEIN SMF"/>
    <property type="match status" value="1"/>
</dbReference>